<accession>A0A8J6N618</accession>
<protein>
    <submittedName>
        <fullName evidence="6">Membrane-bound lytic murein transglycosylase MltF</fullName>
        <ecNumber evidence="6">4.2.2.-</ecNumber>
    </submittedName>
</protein>
<sequence>MAENSFNNILKPLLNKVIVLLFISCNLLFVYINSSGFREMDKILNAGKITVITHNNSHCYYLYRDQAMGFEYELAKLFADYLGVDLKVNISEKWDSMIPALKDGAGSFVAANMTVTPKRQKEAAFSDSYMSTQQYVIVRRNNTGIKKAGDLAGKTIHVRKGTSYQERLEALKRDGIDIKIKLHDNIPTDELIQQVAEGIIEVTIADRNIALLNRRYYPQIELALAISNEKDLGWAVKPGETRLLNKINLFFNKIKANGKLTEIYNKYYADIDNFDYVDLRKYHIRLKTRLPEYSRFIKDAAGRYEFDWRLIAAQMYQESHFNPAAISYAKAHGLMQLSQSTAESLGVEDILAPEQNINAGVRHLRNLYDYFNKADGLDRLFIALAAYNVGQGHMLDARNLARKMNRDPDKWSSLEETLPLLRYRKYYKNAKYGYCRGKEPIKYVKQIMIYYDILKQMSLVFNTSPKLH</sequence>
<dbReference type="PANTHER" id="PTHR35936">
    <property type="entry name" value="MEMBRANE-BOUND LYTIC MUREIN TRANSGLYCOSYLASE F"/>
    <property type="match status" value="1"/>
</dbReference>
<dbReference type="CDD" id="cd01009">
    <property type="entry name" value="PBP2_YfhD_N"/>
    <property type="match status" value="1"/>
</dbReference>
<evidence type="ECO:0000256" key="2">
    <source>
        <dbReference type="ARBA" id="ARBA00022729"/>
    </source>
</evidence>
<keyword evidence="4" id="KW-0812">Transmembrane</keyword>
<evidence type="ECO:0000313" key="7">
    <source>
        <dbReference type="Proteomes" id="UP000603545"/>
    </source>
</evidence>
<dbReference type="Pfam" id="PF01464">
    <property type="entry name" value="SLT"/>
    <property type="match status" value="1"/>
</dbReference>
<dbReference type="GO" id="GO:0009279">
    <property type="term" value="C:cell outer membrane"/>
    <property type="evidence" value="ECO:0007669"/>
    <property type="project" value="UniProtKB-SubCell"/>
</dbReference>
<dbReference type="AlphaFoldDB" id="A0A8J6N618"/>
<reference evidence="6 7" key="1">
    <citation type="submission" date="2020-08" db="EMBL/GenBank/DDBJ databases">
        <title>Bridging the membrane lipid divide: bacteria of the FCB group superphylum have the potential to synthesize archaeal ether lipids.</title>
        <authorList>
            <person name="Villanueva L."/>
            <person name="Von Meijenfeldt F.A.B."/>
            <person name="Westbye A.B."/>
            <person name="Yadav S."/>
            <person name="Hopmans E.C."/>
            <person name="Dutilh B.E."/>
            <person name="Sinninghe Damste J.S."/>
        </authorList>
    </citation>
    <scope>NUCLEOTIDE SEQUENCE [LARGE SCALE GENOMIC DNA]</scope>
    <source>
        <strain evidence="6">NIOZ-UU82</strain>
    </source>
</reference>
<evidence type="ECO:0000259" key="5">
    <source>
        <dbReference type="SMART" id="SM00062"/>
    </source>
</evidence>
<dbReference type="GO" id="GO:0016829">
    <property type="term" value="F:lyase activity"/>
    <property type="evidence" value="ECO:0007669"/>
    <property type="project" value="UniProtKB-KW"/>
</dbReference>
<keyword evidence="4" id="KW-0472">Membrane</keyword>
<proteinExistence type="predicted"/>
<feature type="transmembrane region" description="Helical" evidence="4">
    <location>
        <begin position="13"/>
        <end position="32"/>
    </location>
</feature>
<dbReference type="SMART" id="SM00062">
    <property type="entry name" value="PBPb"/>
    <property type="match status" value="1"/>
</dbReference>
<evidence type="ECO:0000313" key="6">
    <source>
        <dbReference type="EMBL" id="MBC8200134.1"/>
    </source>
</evidence>
<dbReference type="CDD" id="cd13403">
    <property type="entry name" value="MLTF-like"/>
    <property type="match status" value="1"/>
</dbReference>
<dbReference type="Gene3D" id="3.40.190.10">
    <property type="entry name" value="Periplasmic binding protein-like II"/>
    <property type="match status" value="2"/>
</dbReference>
<dbReference type="Pfam" id="PF00497">
    <property type="entry name" value="SBP_bac_3"/>
    <property type="match status" value="1"/>
</dbReference>
<dbReference type="PANTHER" id="PTHR35936:SF19">
    <property type="entry name" value="AMINO-ACID-BINDING PROTEIN YXEM-RELATED"/>
    <property type="match status" value="1"/>
</dbReference>
<keyword evidence="4" id="KW-1133">Transmembrane helix</keyword>
<evidence type="ECO:0000256" key="3">
    <source>
        <dbReference type="ARBA" id="ARBA00023237"/>
    </source>
</evidence>
<dbReference type="InterPro" id="IPR008258">
    <property type="entry name" value="Transglycosylase_SLT_dom_1"/>
</dbReference>
<dbReference type="SUPFAM" id="SSF53955">
    <property type="entry name" value="Lysozyme-like"/>
    <property type="match status" value="1"/>
</dbReference>
<dbReference type="EMBL" id="JACNLL010000077">
    <property type="protein sequence ID" value="MBC8200134.1"/>
    <property type="molecule type" value="Genomic_DNA"/>
</dbReference>
<name>A0A8J6N618_9BACT</name>
<keyword evidence="6" id="KW-0456">Lyase</keyword>
<dbReference type="InterPro" id="IPR023346">
    <property type="entry name" value="Lysozyme-like_dom_sf"/>
</dbReference>
<gene>
    <name evidence="6" type="primary">mltF</name>
    <name evidence="6" type="ORF">H8E80_08870</name>
</gene>
<evidence type="ECO:0000256" key="1">
    <source>
        <dbReference type="ARBA" id="ARBA00004339"/>
    </source>
</evidence>
<comment type="subcellular location">
    <subcellularLocation>
        <location evidence="1">Cell outer membrane</location>
        <topology evidence="1">Peripheral membrane protein</topology>
    </subcellularLocation>
</comment>
<organism evidence="6 7">
    <name type="scientific">Candidatus Desulfaltia bathyphila</name>
    <dbReference type="NCBI Taxonomy" id="2841697"/>
    <lineage>
        <taxon>Bacteria</taxon>
        <taxon>Pseudomonadati</taxon>
        <taxon>Thermodesulfobacteriota</taxon>
        <taxon>Desulfobacteria</taxon>
        <taxon>Desulfobacterales</taxon>
        <taxon>Desulfobacterales incertae sedis</taxon>
        <taxon>Candidatus Desulfaltia</taxon>
    </lineage>
</organism>
<dbReference type="EC" id="4.2.2.-" evidence="6"/>
<dbReference type="InterPro" id="IPR001638">
    <property type="entry name" value="Solute-binding_3/MltF_N"/>
</dbReference>
<keyword evidence="3" id="KW-0998">Cell outer membrane</keyword>
<dbReference type="SUPFAM" id="SSF53850">
    <property type="entry name" value="Periplasmic binding protein-like II"/>
    <property type="match status" value="1"/>
</dbReference>
<dbReference type="Gene3D" id="1.10.530.10">
    <property type="match status" value="1"/>
</dbReference>
<keyword evidence="2" id="KW-0732">Signal</keyword>
<dbReference type="NCBIfam" id="NF008112">
    <property type="entry name" value="PRK10859.1"/>
    <property type="match status" value="1"/>
</dbReference>
<dbReference type="Proteomes" id="UP000603545">
    <property type="component" value="Unassembled WGS sequence"/>
</dbReference>
<comment type="caution">
    <text evidence="6">The sequence shown here is derived from an EMBL/GenBank/DDBJ whole genome shotgun (WGS) entry which is preliminary data.</text>
</comment>
<feature type="domain" description="Solute-binding protein family 3/N-terminal" evidence="5">
    <location>
        <begin position="48"/>
        <end position="271"/>
    </location>
</feature>
<evidence type="ECO:0000256" key="4">
    <source>
        <dbReference type="SAM" id="Phobius"/>
    </source>
</evidence>